<dbReference type="PANTHER" id="PTHR28096">
    <property type="entry name" value="PROTEIN FAF1"/>
    <property type="match status" value="1"/>
</dbReference>
<dbReference type="PANTHER" id="PTHR28096:SF1">
    <property type="entry name" value="PROTEIN FAF1"/>
    <property type="match status" value="1"/>
</dbReference>
<evidence type="ECO:0000313" key="3">
    <source>
        <dbReference type="Proteomes" id="UP000037136"/>
    </source>
</evidence>
<feature type="compositionally biased region" description="Basic residues" evidence="1">
    <location>
        <begin position="214"/>
        <end position="226"/>
    </location>
</feature>
<dbReference type="GO" id="GO:0005730">
    <property type="term" value="C:nucleolus"/>
    <property type="evidence" value="ECO:0007669"/>
    <property type="project" value="TreeGrafter"/>
</dbReference>
<feature type="compositionally biased region" description="Low complexity" evidence="1">
    <location>
        <begin position="151"/>
        <end position="169"/>
    </location>
</feature>
<feature type="region of interest" description="Disordered" evidence="1">
    <location>
        <begin position="13"/>
        <end position="44"/>
    </location>
</feature>
<dbReference type="Proteomes" id="UP000037136">
    <property type="component" value="Unassembled WGS sequence"/>
</dbReference>
<reference evidence="2 3" key="1">
    <citation type="journal article" date="2015" name="BMC Genomics">
        <title>Gene expression during zombie ant biting behavior reflects the complexity underlying fungal parasitic behavioral manipulation.</title>
        <authorList>
            <person name="de Bekker C."/>
            <person name="Ohm R.A."/>
            <person name="Loreto R.G."/>
            <person name="Sebastian A."/>
            <person name="Albert I."/>
            <person name="Merrow M."/>
            <person name="Brachmann A."/>
            <person name="Hughes D.P."/>
        </authorList>
    </citation>
    <scope>NUCLEOTIDE SEQUENCE [LARGE SCALE GENOMIC DNA]</scope>
    <source>
        <strain evidence="2 3">SC16a</strain>
    </source>
</reference>
<proteinExistence type="predicted"/>
<accession>A0A2A9PDI3</accession>
<dbReference type="EMBL" id="LAZP02000238">
    <property type="protein sequence ID" value="PFH58967.1"/>
    <property type="molecule type" value="Genomic_DNA"/>
</dbReference>
<feature type="compositionally biased region" description="Acidic residues" evidence="1">
    <location>
        <begin position="32"/>
        <end position="42"/>
    </location>
</feature>
<dbReference type="InterPro" id="IPR053030">
    <property type="entry name" value="Ribosomal_biogenesis_FAF1-like"/>
</dbReference>
<dbReference type="STRING" id="268505.A0A2A9PDI3"/>
<sequence length="255" mass="28477">MVEPTTAAEVFRRHFEARFQPLPSPSGRKAADDDDDQGEDEWMGLSDRESCASDVELDEAVIEVVDHSATPHHATILPTESPPNPKPIITTTQSTDPEDAPSLLAQDLALRRLLSESHLLQTIPRHDKLFSTGRARLRAMDLRLGSDPSASSSSSSQQQQQQQQQQQKKMPMKMRKGMRAAAAARDDKRRRHARENGIVLEKSPLSTTTAAKKALTRKLPRRHRHAVGSMKRAELRLSSRDVDSIQGARDVFGRR</sequence>
<dbReference type="GO" id="GO:0000462">
    <property type="term" value="P:maturation of SSU-rRNA from tricistronic rRNA transcript (SSU-rRNA, 5.8S rRNA, LSU-rRNA)"/>
    <property type="evidence" value="ECO:0007669"/>
    <property type="project" value="TreeGrafter"/>
</dbReference>
<gene>
    <name evidence="2" type="ORF">XA68_12964</name>
</gene>
<feature type="compositionally biased region" description="Low complexity" evidence="1">
    <location>
        <begin position="202"/>
        <end position="213"/>
    </location>
</feature>
<name>A0A2A9PDI3_OPHUN</name>
<feature type="region of interest" description="Disordered" evidence="1">
    <location>
        <begin position="144"/>
        <end position="232"/>
    </location>
</feature>
<evidence type="ECO:0000256" key="1">
    <source>
        <dbReference type="SAM" id="MobiDB-lite"/>
    </source>
</evidence>
<organism evidence="2 3">
    <name type="scientific">Ophiocordyceps unilateralis</name>
    <name type="common">Zombie-ant fungus</name>
    <name type="synonym">Torrubia unilateralis</name>
    <dbReference type="NCBI Taxonomy" id="268505"/>
    <lineage>
        <taxon>Eukaryota</taxon>
        <taxon>Fungi</taxon>
        <taxon>Dikarya</taxon>
        <taxon>Ascomycota</taxon>
        <taxon>Pezizomycotina</taxon>
        <taxon>Sordariomycetes</taxon>
        <taxon>Hypocreomycetidae</taxon>
        <taxon>Hypocreales</taxon>
        <taxon>Ophiocordycipitaceae</taxon>
        <taxon>Ophiocordyceps</taxon>
    </lineage>
</organism>
<keyword evidence="3" id="KW-1185">Reference proteome</keyword>
<feature type="region of interest" description="Disordered" evidence="1">
    <location>
        <begin position="73"/>
        <end position="99"/>
    </location>
</feature>
<evidence type="ECO:0000313" key="2">
    <source>
        <dbReference type="EMBL" id="PFH58967.1"/>
    </source>
</evidence>
<comment type="caution">
    <text evidence="2">The sequence shown here is derived from an EMBL/GenBank/DDBJ whole genome shotgun (WGS) entry which is preliminary data.</text>
</comment>
<dbReference type="OrthoDB" id="5556956at2759"/>
<dbReference type="AlphaFoldDB" id="A0A2A9PDI3"/>
<protein>
    <submittedName>
        <fullName evidence="2">Uncharacterized protein</fullName>
    </submittedName>
</protein>
<reference evidence="2 3" key="2">
    <citation type="journal article" date="2017" name="Sci. Rep.">
        <title>Ant-infecting Ophiocordyceps genomes reveal a high diversity of potential behavioral manipulation genes and a possible major role for enterotoxins.</title>
        <authorList>
            <person name="de Bekker C."/>
            <person name="Ohm R.A."/>
            <person name="Evans H.C."/>
            <person name="Brachmann A."/>
            <person name="Hughes D.P."/>
        </authorList>
    </citation>
    <scope>NUCLEOTIDE SEQUENCE [LARGE SCALE GENOMIC DNA]</scope>
    <source>
        <strain evidence="2 3">SC16a</strain>
    </source>
</reference>